<feature type="region of interest" description="Disordered" evidence="4">
    <location>
        <begin position="969"/>
        <end position="999"/>
    </location>
</feature>
<protein>
    <recommendedName>
        <fullName evidence="5">TRAFD1/XAF1 zinc finger domain-containing protein</fullName>
    </recommendedName>
</protein>
<dbReference type="EMBL" id="JAFNEN010000594">
    <property type="protein sequence ID" value="KAG8179973.1"/>
    <property type="molecule type" value="Genomic_DNA"/>
</dbReference>
<dbReference type="InterPro" id="IPR013083">
    <property type="entry name" value="Znf_RING/FYVE/PHD"/>
</dbReference>
<evidence type="ECO:0000313" key="6">
    <source>
        <dbReference type="EMBL" id="KAG8179973.1"/>
    </source>
</evidence>
<feature type="region of interest" description="Disordered" evidence="4">
    <location>
        <begin position="827"/>
        <end position="862"/>
    </location>
</feature>
<feature type="compositionally biased region" description="Basic and acidic residues" evidence="4">
    <location>
        <begin position="606"/>
        <end position="616"/>
    </location>
</feature>
<keyword evidence="7" id="KW-1185">Reference proteome</keyword>
<reference evidence="6 7" key="1">
    <citation type="journal article" date="2022" name="Nat. Ecol. Evol.">
        <title>A masculinizing supergene underlies an exaggerated male reproductive morph in a spider.</title>
        <authorList>
            <person name="Hendrickx F."/>
            <person name="De Corte Z."/>
            <person name="Sonet G."/>
            <person name="Van Belleghem S.M."/>
            <person name="Kostlbacher S."/>
            <person name="Vangestel C."/>
        </authorList>
    </citation>
    <scope>NUCLEOTIDE SEQUENCE [LARGE SCALE GENOMIC DNA]</scope>
    <source>
        <strain evidence="6">W744_W776</strain>
    </source>
</reference>
<feature type="compositionally biased region" description="Low complexity" evidence="4">
    <location>
        <begin position="830"/>
        <end position="844"/>
    </location>
</feature>
<organism evidence="6 7">
    <name type="scientific">Oedothorax gibbosus</name>
    <dbReference type="NCBI Taxonomy" id="931172"/>
    <lineage>
        <taxon>Eukaryota</taxon>
        <taxon>Metazoa</taxon>
        <taxon>Ecdysozoa</taxon>
        <taxon>Arthropoda</taxon>
        <taxon>Chelicerata</taxon>
        <taxon>Arachnida</taxon>
        <taxon>Araneae</taxon>
        <taxon>Araneomorphae</taxon>
        <taxon>Entelegynae</taxon>
        <taxon>Araneoidea</taxon>
        <taxon>Linyphiidae</taxon>
        <taxon>Erigoninae</taxon>
        <taxon>Oedothorax</taxon>
    </lineage>
</organism>
<feature type="compositionally biased region" description="Polar residues" evidence="4">
    <location>
        <begin position="362"/>
        <end position="371"/>
    </location>
</feature>
<feature type="compositionally biased region" description="Basic and acidic residues" evidence="4">
    <location>
        <begin position="372"/>
        <end position="384"/>
    </location>
</feature>
<feature type="compositionally biased region" description="Basic and acidic residues" evidence="4">
    <location>
        <begin position="1127"/>
        <end position="1136"/>
    </location>
</feature>
<dbReference type="GO" id="GO:0005739">
    <property type="term" value="C:mitochondrion"/>
    <property type="evidence" value="ECO:0007669"/>
    <property type="project" value="TreeGrafter"/>
</dbReference>
<feature type="region of interest" description="Disordered" evidence="4">
    <location>
        <begin position="275"/>
        <end position="315"/>
    </location>
</feature>
<dbReference type="PANTHER" id="PTHR16295:SF10">
    <property type="entry name" value="EXPRESSED PROTEIN"/>
    <property type="match status" value="1"/>
</dbReference>
<feature type="region of interest" description="Disordered" evidence="4">
    <location>
        <begin position="707"/>
        <end position="802"/>
    </location>
</feature>
<proteinExistence type="predicted"/>
<dbReference type="Gene3D" id="3.30.40.10">
    <property type="entry name" value="Zinc/RING finger domain, C3HC4 (zinc finger)"/>
    <property type="match status" value="4"/>
</dbReference>
<dbReference type="InterPro" id="IPR051986">
    <property type="entry name" value="Innate_Immune_Apopt_Reg"/>
</dbReference>
<feature type="domain" description="TRAFD1/XAF1 zinc finger" evidence="5">
    <location>
        <begin position="91"/>
        <end position="130"/>
    </location>
</feature>
<name>A0AAV6U804_9ARAC</name>
<keyword evidence="1" id="KW-0479">Metal-binding</keyword>
<feature type="region of interest" description="Disordered" evidence="4">
    <location>
        <begin position="1127"/>
        <end position="1146"/>
    </location>
</feature>
<feature type="compositionally biased region" description="Basic residues" evidence="4">
    <location>
        <begin position="621"/>
        <end position="632"/>
    </location>
</feature>
<evidence type="ECO:0000259" key="5">
    <source>
        <dbReference type="Pfam" id="PF21366"/>
    </source>
</evidence>
<evidence type="ECO:0000256" key="4">
    <source>
        <dbReference type="SAM" id="MobiDB-lite"/>
    </source>
</evidence>
<evidence type="ECO:0000256" key="3">
    <source>
        <dbReference type="ARBA" id="ARBA00022833"/>
    </source>
</evidence>
<accession>A0AAV6U804</accession>
<sequence>MAGDVRYCSNCRRDIAAANYVIHSVHCERNIELCGACNEPVPRKEMQKHMEDYHTLDECELCGDEMEKFQMEDHRDICRKRLVPCKFCNLECPFDEAEEHQNECGARTEKCATCKAYVKLADQDAHKAVCQRERRVKQLSTCEFCALVMPTSLLQQHAASCGSTTENCPQCFEPVALKDKYRHQCQVACIPCEYCDTSIRSDLFFDHVSICGLQFRNCPKCNASFMLKDRATHTCQSPSKVGGQCNICHMTVPWVDLREHQAGCRLVAYSSGEEEEAEKPKFSAIPTHQRKQPSYRQDDSRPQKKHQEAPTILSPSKIGGQCSICHMTVPWVDMKEHKAGCRLVAYSSGEEEAEKPKYSAIPTHQRNQPSYRQDDSRPQKKHQEAPTIQKMKQCPHCKERYPDLIVEEHSKDCRHRSVECEFCGKSIVLKDKQRHEKRECLMRHSTNYNYEDNGNYLPEGASGYTKEYEKRLKVCPYCYKKFPELMLIDHQTVCDECPHQCSLCLKMMPIKSKGYHESNECIHIDRFNKKVSGPETPKSKDVPVYKRSFDKDYLEKSFQNCPYCNNKIPEAKIANHIQYCTKGKKPCHFCGAEIGIDEEKRHMQEDCTANKDEDSGFQKAGGKRGKRKNKKGKQTESDQTNLISKAKDFIFGKKSDGPGKEYVPETYFGNDTVQLPCEFCDELFPIDLLIEHQSGCRPDLVSLPNAADTTNHAGGHRASPNTFHATNSEKRDPRDTGALPKRNRFHRDSAEGTPGEFLSRQSPPKEDIDYYNYPSGVPDRTVEPEAVNKSKPTFSGHDTIPDHKLASYKTEKSVPSKNSATQLFNFSSASGNKSSPHQSKSSLSMFSYQNDSPPRQKHPEPQKTELRAVGAERAEKKGIVRVSRDTPMNSEDEATDKYDENFQVEKNDSRNLDNMTQKYQYAAKLIGSQGEMNIPCADERSDIVQDESVKKHYESNDCDAQLARLLSNTEPSDVTEEDAKNDETFGSSFDPREPLSLSNDELSDSFEQFYDAEDDLKSPKKASLENGDLDAYMKYLAKDKDEMIATNHNEQSHGLDKEKVMNCNCGNRICYCSVMGNNNCSDPEDNQGNSNDVETPKLSANRATNFRRKELYESNIDNQISAEIKKRSPEFTEWRRSKNTYSSDSD</sequence>
<dbReference type="PANTHER" id="PTHR16295">
    <property type="entry name" value="TRAF-TYPE ZINC FINGER PROTEIN-RELATED"/>
    <property type="match status" value="1"/>
</dbReference>
<dbReference type="Proteomes" id="UP000827092">
    <property type="component" value="Unassembled WGS sequence"/>
</dbReference>
<comment type="caution">
    <text evidence="6">The sequence shown here is derived from an EMBL/GenBank/DDBJ whole genome shotgun (WGS) entry which is preliminary data.</text>
</comment>
<evidence type="ECO:0000313" key="7">
    <source>
        <dbReference type="Proteomes" id="UP000827092"/>
    </source>
</evidence>
<evidence type="ECO:0000256" key="1">
    <source>
        <dbReference type="ARBA" id="ARBA00022723"/>
    </source>
</evidence>
<dbReference type="AlphaFoldDB" id="A0AAV6U804"/>
<gene>
    <name evidence="6" type="ORF">JTE90_016306</name>
</gene>
<dbReference type="InterPro" id="IPR049439">
    <property type="entry name" value="TRAFD1-XIAF1_Znf"/>
</dbReference>
<evidence type="ECO:0000256" key="2">
    <source>
        <dbReference type="ARBA" id="ARBA00022771"/>
    </source>
</evidence>
<dbReference type="Pfam" id="PF21366">
    <property type="entry name" value="TRAFD1-XIAF1_ZnF"/>
    <property type="match status" value="1"/>
</dbReference>
<feature type="region of interest" description="Disordered" evidence="4">
    <location>
        <begin position="352"/>
        <end position="389"/>
    </location>
</feature>
<keyword evidence="2" id="KW-0863">Zinc-finger</keyword>
<feature type="region of interest" description="Disordered" evidence="4">
    <location>
        <begin position="606"/>
        <end position="639"/>
    </location>
</feature>
<keyword evidence="3" id="KW-0862">Zinc</keyword>
<feature type="compositionally biased region" description="Basic and acidic residues" evidence="4">
    <location>
        <begin position="296"/>
        <end position="308"/>
    </location>
</feature>